<gene>
    <name evidence="1" type="ORF">OUZ56_003874</name>
</gene>
<proteinExistence type="predicted"/>
<evidence type="ECO:0000313" key="1">
    <source>
        <dbReference type="EMBL" id="KAK4002015.1"/>
    </source>
</evidence>
<accession>A0ABQ9YN13</accession>
<organism evidence="1 2">
    <name type="scientific">Daphnia magna</name>
    <dbReference type="NCBI Taxonomy" id="35525"/>
    <lineage>
        <taxon>Eukaryota</taxon>
        <taxon>Metazoa</taxon>
        <taxon>Ecdysozoa</taxon>
        <taxon>Arthropoda</taxon>
        <taxon>Crustacea</taxon>
        <taxon>Branchiopoda</taxon>
        <taxon>Diplostraca</taxon>
        <taxon>Cladocera</taxon>
        <taxon>Anomopoda</taxon>
        <taxon>Daphniidae</taxon>
        <taxon>Daphnia</taxon>
    </lineage>
</organism>
<evidence type="ECO:0000313" key="2">
    <source>
        <dbReference type="Proteomes" id="UP001234178"/>
    </source>
</evidence>
<reference evidence="1 2" key="1">
    <citation type="journal article" date="2023" name="Nucleic Acids Res.">
        <title>The hologenome of Daphnia magna reveals possible DNA methylation and microbiome-mediated evolution of the host genome.</title>
        <authorList>
            <person name="Chaturvedi A."/>
            <person name="Li X."/>
            <person name="Dhandapani V."/>
            <person name="Marshall H."/>
            <person name="Kissane S."/>
            <person name="Cuenca-Cambronero M."/>
            <person name="Asole G."/>
            <person name="Calvet F."/>
            <person name="Ruiz-Romero M."/>
            <person name="Marangio P."/>
            <person name="Guigo R."/>
            <person name="Rago D."/>
            <person name="Mirbahai L."/>
            <person name="Eastwood N."/>
            <person name="Colbourne J.K."/>
            <person name="Zhou J."/>
            <person name="Mallon E."/>
            <person name="Orsini L."/>
        </authorList>
    </citation>
    <scope>NUCLEOTIDE SEQUENCE [LARGE SCALE GENOMIC DNA]</scope>
    <source>
        <strain evidence="1">LRV0_1</strain>
    </source>
</reference>
<keyword evidence="2" id="KW-1185">Reference proteome</keyword>
<dbReference type="EMBL" id="JAOYFB010000001">
    <property type="protein sequence ID" value="KAK4002015.1"/>
    <property type="molecule type" value="Genomic_DNA"/>
</dbReference>
<dbReference type="Proteomes" id="UP001234178">
    <property type="component" value="Unassembled WGS sequence"/>
</dbReference>
<protein>
    <submittedName>
        <fullName evidence="1">Uncharacterized protein</fullName>
    </submittedName>
</protein>
<comment type="caution">
    <text evidence="1">The sequence shown here is derived from an EMBL/GenBank/DDBJ whole genome shotgun (WGS) entry which is preliminary data.</text>
</comment>
<sequence>MNSLQSNITSQSSAFFPSQSLSSSSSIIHLFTQEPSTTPQQPPETDSSLKLFISSIRSFGGE</sequence>
<name>A0ABQ9YN13_9CRUS</name>